<organism evidence="2 3">
    <name type="scientific">Prunus yedoensis var. nudiflora</name>
    <dbReference type="NCBI Taxonomy" id="2094558"/>
    <lineage>
        <taxon>Eukaryota</taxon>
        <taxon>Viridiplantae</taxon>
        <taxon>Streptophyta</taxon>
        <taxon>Embryophyta</taxon>
        <taxon>Tracheophyta</taxon>
        <taxon>Spermatophyta</taxon>
        <taxon>Magnoliopsida</taxon>
        <taxon>eudicotyledons</taxon>
        <taxon>Gunneridae</taxon>
        <taxon>Pentapetalae</taxon>
        <taxon>rosids</taxon>
        <taxon>fabids</taxon>
        <taxon>Rosales</taxon>
        <taxon>Rosaceae</taxon>
        <taxon>Amygdaloideae</taxon>
        <taxon>Amygdaleae</taxon>
        <taxon>Prunus</taxon>
    </lineage>
</organism>
<feature type="compositionally biased region" description="Acidic residues" evidence="1">
    <location>
        <begin position="126"/>
        <end position="137"/>
    </location>
</feature>
<name>A0A314YKG8_PRUYE</name>
<dbReference type="STRING" id="2094558.A0A314YKG8"/>
<dbReference type="OrthoDB" id="1939140at2759"/>
<feature type="region of interest" description="Disordered" evidence="1">
    <location>
        <begin position="109"/>
        <end position="137"/>
    </location>
</feature>
<gene>
    <name evidence="2" type="ORF">Pyn_39228</name>
</gene>
<dbReference type="PANTHER" id="PTHR36760">
    <property type="entry name" value="ACIDIC LEUCINE-RICH NUCLEAR PHOSPHOPROTEIN 32 FAMILY B PROTEIN"/>
    <property type="match status" value="1"/>
</dbReference>
<dbReference type="AlphaFoldDB" id="A0A314YKG8"/>
<dbReference type="PANTHER" id="PTHR36760:SF1">
    <property type="entry name" value="ACIDIC LEUCINE-RICH NUCLEAR PHOSPHOPROTEIN 32 FAMILY B PROTEIN"/>
    <property type="match status" value="1"/>
</dbReference>
<evidence type="ECO:0000256" key="1">
    <source>
        <dbReference type="SAM" id="MobiDB-lite"/>
    </source>
</evidence>
<evidence type="ECO:0000313" key="3">
    <source>
        <dbReference type="Proteomes" id="UP000250321"/>
    </source>
</evidence>
<protein>
    <submittedName>
        <fullName evidence="2">Uncharacterized protein</fullName>
    </submittedName>
</protein>
<evidence type="ECO:0000313" key="2">
    <source>
        <dbReference type="EMBL" id="PQQ04964.1"/>
    </source>
</evidence>
<sequence length="153" mass="17237">MRRASKDLGSKTSFCDVSADYDGDQFTSKSMSNSQRLGANFGEDNIKVMEDSQMLMGPNLGSFGSMRKEKEWRRTLACKLFEERHHNVEGGGEGMDMLWETYDETESIKAMKGKSKSKKGMNGKVEEDDDGEEEEDFDGQLCCLQALKFSQGR</sequence>
<comment type="caution">
    <text evidence="2">The sequence shown here is derived from an EMBL/GenBank/DDBJ whole genome shotgun (WGS) entry which is preliminary data.</text>
</comment>
<dbReference type="EMBL" id="PJQY01001169">
    <property type="protein sequence ID" value="PQQ04964.1"/>
    <property type="molecule type" value="Genomic_DNA"/>
</dbReference>
<dbReference type="Proteomes" id="UP000250321">
    <property type="component" value="Unassembled WGS sequence"/>
</dbReference>
<proteinExistence type="predicted"/>
<accession>A0A314YKG8</accession>
<keyword evidence="3" id="KW-1185">Reference proteome</keyword>
<feature type="compositionally biased region" description="Basic residues" evidence="1">
    <location>
        <begin position="111"/>
        <end position="121"/>
    </location>
</feature>
<reference evidence="2 3" key="1">
    <citation type="submission" date="2018-02" db="EMBL/GenBank/DDBJ databases">
        <title>Draft genome of wild Prunus yedoensis var. nudiflora.</title>
        <authorList>
            <person name="Baek S."/>
            <person name="Kim J.-H."/>
            <person name="Choi K."/>
            <person name="Kim G.-B."/>
            <person name="Cho A."/>
            <person name="Jang H."/>
            <person name="Shin C.-H."/>
            <person name="Yu H.-J."/>
            <person name="Mun J.-H."/>
        </authorList>
    </citation>
    <scope>NUCLEOTIDE SEQUENCE [LARGE SCALE GENOMIC DNA]</scope>
    <source>
        <strain evidence="3">cv. Jeju island</strain>
        <tissue evidence="2">Leaf</tissue>
    </source>
</reference>